<keyword evidence="1" id="KW-0472">Membrane</keyword>
<reference evidence="2 3" key="1">
    <citation type="journal article" date="2021" name="Commun. Biol.">
        <title>The genome of Shorea leprosula (Dipterocarpaceae) highlights the ecological relevance of drought in aseasonal tropical rainforests.</title>
        <authorList>
            <person name="Ng K.K.S."/>
            <person name="Kobayashi M.J."/>
            <person name="Fawcett J.A."/>
            <person name="Hatakeyama M."/>
            <person name="Paape T."/>
            <person name="Ng C.H."/>
            <person name="Ang C.C."/>
            <person name="Tnah L.H."/>
            <person name="Lee C.T."/>
            <person name="Nishiyama T."/>
            <person name="Sese J."/>
            <person name="O'Brien M.J."/>
            <person name="Copetti D."/>
            <person name="Mohd Noor M.I."/>
            <person name="Ong R.C."/>
            <person name="Putra M."/>
            <person name="Sireger I.Z."/>
            <person name="Indrioko S."/>
            <person name="Kosugi Y."/>
            <person name="Izuno A."/>
            <person name="Isagi Y."/>
            <person name="Lee S.L."/>
            <person name="Shimizu K.K."/>
        </authorList>
    </citation>
    <scope>NUCLEOTIDE SEQUENCE [LARGE SCALE GENOMIC DNA]</scope>
    <source>
        <strain evidence="2">214</strain>
    </source>
</reference>
<dbReference type="AlphaFoldDB" id="A0AAV5HUX9"/>
<name>A0AAV5HUX9_9ROSI</name>
<feature type="transmembrane region" description="Helical" evidence="1">
    <location>
        <begin position="15"/>
        <end position="39"/>
    </location>
</feature>
<sequence length="44" mass="5051">MRGASPSPVEPRHRLFSTLVSVSTTYLHFLFHFIGSWILGRHVL</sequence>
<evidence type="ECO:0000313" key="2">
    <source>
        <dbReference type="EMBL" id="GKU90600.1"/>
    </source>
</evidence>
<evidence type="ECO:0000256" key="1">
    <source>
        <dbReference type="SAM" id="Phobius"/>
    </source>
</evidence>
<keyword evidence="1" id="KW-0812">Transmembrane</keyword>
<accession>A0AAV5HUX9</accession>
<dbReference type="EMBL" id="BPVZ01000004">
    <property type="protein sequence ID" value="GKU90600.1"/>
    <property type="molecule type" value="Genomic_DNA"/>
</dbReference>
<keyword evidence="1" id="KW-1133">Transmembrane helix</keyword>
<gene>
    <name evidence="2" type="ORF">SLEP1_g4577</name>
</gene>
<proteinExistence type="predicted"/>
<keyword evidence="3" id="KW-1185">Reference proteome</keyword>
<comment type="caution">
    <text evidence="2">The sequence shown here is derived from an EMBL/GenBank/DDBJ whole genome shotgun (WGS) entry which is preliminary data.</text>
</comment>
<dbReference type="Proteomes" id="UP001054252">
    <property type="component" value="Unassembled WGS sequence"/>
</dbReference>
<organism evidence="2 3">
    <name type="scientific">Rubroshorea leprosula</name>
    <dbReference type="NCBI Taxonomy" id="152421"/>
    <lineage>
        <taxon>Eukaryota</taxon>
        <taxon>Viridiplantae</taxon>
        <taxon>Streptophyta</taxon>
        <taxon>Embryophyta</taxon>
        <taxon>Tracheophyta</taxon>
        <taxon>Spermatophyta</taxon>
        <taxon>Magnoliopsida</taxon>
        <taxon>eudicotyledons</taxon>
        <taxon>Gunneridae</taxon>
        <taxon>Pentapetalae</taxon>
        <taxon>rosids</taxon>
        <taxon>malvids</taxon>
        <taxon>Malvales</taxon>
        <taxon>Dipterocarpaceae</taxon>
        <taxon>Rubroshorea</taxon>
    </lineage>
</organism>
<protein>
    <submittedName>
        <fullName evidence="2">Uncharacterized protein</fullName>
    </submittedName>
</protein>
<evidence type="ECO:0000313" key="3">
    <source>
        <dbReference type="Proteomes" id="UP001054252"/>
    </source>
</evidence>